<name>A0AA41NKB5_SCICA</name>
<dbReference type="InterPro" id="IPR029510">
    <property type="entry name" value="Ald_DH_CS_GLU"/>
</dbReference>
<comment type="similarity">
    <text evidence="2 16">Belongs to the aldehyde dehydrogenase family.</text>
</comment>
<keyword evidence="4" id="KW-0963">Cytoplasm</keyword>
<dbReference type="PANTHER" id="PTHR43570">
    <property type="entry name" value="ALDEHYDE DEHYDROGENASE"/>
    <property type="match status" value="1"/>
</dbReference>
<reference evidence="19" key="1">
    <citation type="submission" date="2020-03" db="EMBL/GenBank/DDBJ databases">
        <title>Studies in the Genomics of Life Span.</title>
        <authorList>
            <person name="Glass D."/>
        </authorList>
    </citation>
    <scope>NUCLEOTIDE SEQUENCE</scope>
    <source>
        <strain evidence="19">SUZIE</strain>
        <tissue evidence="19">Muscle</tissue>
    </source>
</reference>
<protein>
    <recommendedName>
        <fullName evidence="10">Aldehyde dehydrogenase, dimeric NADP-preferring</fullName>
        <ecNumber evidence="9">1.2.1.5</ecNumber>
    </recommendedName>
    <alternativeName>
        <fullName evidence="11">Aldehyde dehydrogenase family 3 member A1</fullName>
    </alternativeName>
</protein>
<evidence type="ECO:0000256" key="7">
    <source>
        <dbReference type="ARBA" id="ARBA00023027"/>
    </source>
</evidence>
<evidence type="ECO:0000313" key="19">
    <source>
        <dbReference type="EMBL" id="MBZ3891387.1"/>
    </source>
</evidence>
<dbReference type="InterPro" id="IPR015590">
    <property type="entry name" value="Aldehyde_DH_dom"/>
</dbReference>
<keyword evidence="20" id="KW-1185">Reference proteome</keyword>
<dbReference type="PROSITE" id="PS00070">
    <property type="entry name" value="ALDEHYDE_DEHYDR_CYS"/>
    <property type="match status" value="1"/>
</dbReference>
<comment type="subcellular location">
    <subcellularLocation>
        <location evidence="1">Cytoplasm</location>
    </subcellularLocation>
</comment>
<dbReference type="InterPro" id="IPR016160">
    <property type="entry name" value="Ald_DH_CS_CYS"/>
</dbReference>
<evidence type="ECO:0000256" key="4">
    <source>
        <dbReference type="ARBA" id="ARBA00022490"/>
    </source>
</evidence>
<gene>
    <name evidence="19" type="ORF">SUZIE_212705</name>
</gene>
<comment type="catalytic activity">
    <reaction evidence="13">
        <text>octanal + NAD(+) + H2O = octanoate + NADH + 2 H(+)</text>
        <dbReference type="Rhea" id="RHEA:44100"/>
        <dbReference type="ChEBI" id="CHEBI:15377"/>
        <dbReference type="ChEBI" id="CHEBI:15378"/>
        <dbReference type="ChEBI" id="CHEBI:17935"/>
        <dbReference type="ChEBI" id="CHEBI:25646"/>
        <dbReference type="ChEBI" id="CHEBI:57540"/>
        <dbReference type="ChEBI" id="CHEBI:57945"/>
    </reaction>
</comment>
<dbReference type="GO" id="GO:0004029">
    <property type="term" value="F:aldehyde dehydrogenase (NAD+) activity"/>
    <property type="evidence" value="ECO:0007669"/>
    <property type="project" value="TreeGrafter"/>
</dbReference>
<dbReference type="InterPro" id="IPR012394">
    <property type="entry name" value="Aldehyde_DH_NAD(P)"/>
</dbReference>
<feature type="active site" evidence="15">
    <location>
        <position position="210"/>
    </location>
</feature>
<comment type="caution">
    <text evidence="19">The sequence shown here is derived from an EMBL/GenBank/DDBJ whole genome shotgun (WGS) entry which is preliminary data.</text>
</comment>
<proteinExistence type="inferred from homology"/>
<evidence type="ECO:0000256" key="16">
    <source>
        <dbReference type="RuleBase" id="RU003345"/>
    </source>
</evidence>
<accession>A0AA41NKB5</accession>
<dbReference type="FunFam" id="3.40.309.10:FF:000003">
    <property type="entry name" value="Aldehyde dehydrogenase"/>
    <property type="match status" value="1"/>
</dbReference>
<feature type="domain" description="Aldehyde dehydrogenase" evidence="18">
    <location>
        <begin position="3"/>
        <end position="426"/>
    </location>
</feature>
<dbReference type="GO" id="GO:0006629">
    <property type="term" value="P:lipid metabolic process"/>
    <property type="evidence" value="ECO:0007669"/>
    <property type="project" value="UniProtKB-KW"/>
</dbReference>
<sequence>MSKISDVVKRARAAYNTGLTRPLQFRIQQLEALRRMIQERRSDITEALAADLHKNEWTAYYEEVIYVLEEIEYIIKKLPEWAKDEPVEKTPETQQDESYIHSEPLGVVLIIGTWNYPFNLTIQPMVGAIAAGNAVVLKPSELSENMANLLATILPQYLDKDLYPVINGGVPETTEVLKERFDHIFYTGSTGVGKIVMMAAAKHLTPVTLELGGKSPCYVDKDCNLDVACRRIAWGKFMNSGQTCVAPDYILCDASIQHQIVEKLKKSLKEFYGEDAKKSRDYGRIINARHFQRVMGLIEGQKVAHGGTGDMASRYIAPTILTDVDPQSQVMQEEIFGPVMPIVCVRSLEEAIQFINQREKPLALYVFSNNNNVIKKMISETSSGGVTANDVIVHITVHSLPFGGVGNSGMGAYHGKKSFETFSHSRSCLVRSLLNDDAHKARYPPSPAKRAGEEERKGKKKEDGDGASMEQKQPISMYLTGTQRMEKGKRPEFQGRGVPEESRDLLTLTHPYQNKNLTGASASTGGSSIWPTPESPGQVHPEHTVTVSTPAEPHHAFLLTTGEKAPKEEQLVLIHHQWSWSMNSIETQEEPGPGTAGKELGLRENSMNNLLQTAESEFLHDSASSMSTMLCSTIEHKFDMMLQSQVSQTGPNMEDQGPRVPALRNNLEPMEEEAEGEQK</sequence>
<evidence type="ECO:0000256" key="3">
    <source>
        <dbReference type="ARBA" id="ARBA00011738"/>
    </source>
</evidence>
<organism evidence="19 20">
    <name type="scientific">Sciurus carolinensis</name>
    <name type="common">Eastern gray squirrel</name>
    <dbReference type="NCBI Taxonomy" id="30640"/>
    <lineage>
        <taxon>Eukaryota</taxon>
        <taxon>Metazoa</taxon>
        <taxon>Chordata</taxon>
        <taxon>Craniata</taxon>
        <taxon>Vertebrata</taxon>
        <taxon>Euteleostomi</taxon>
        <taxon>Mammalia</taxon>
        <taxon>Eutheria</taxon>
        <taxon>Euarchontoglires</taxon>
        <taxon>Glires</taxon>
        <taxon>Rodentia</taxon>
        <taxon>Sciuromorpha</taxon>
        <taxon>Sciuridae</taxon>
        <taxon>Sciurinae</taxon>
        <taxon>Sciurini</taxon>
        <taxon>Sciurus</taxon>
    </lineage>
</organism>
<dbReference type="EC" id="1.2.1.5" evidence="9"/>
<dbReference type="Proteomes" id="UP001166674">
    <property type="component" value="Unassembled WGS sequence"/>
</dbReference>
<keyword evidence="5" id="KW-0521">NADP</keyword>
<dbReference type="PANTHER" id="PTHR43570:SF15">
    <property type="entry name" value="ALDEHYDE DEHYDROGENASE, DIMERIC NADP-PREFERRING"/>
    <property type="match status" value="1"/>
</dbReference>
<dbReference type="FunFam" id="3.40.605.10:FF:000004">
    <property type="entry name" value="Aldehyde dehydrogenase"/>
    <property type="match status" value="1"/>
</dbReference>
<evidence type="ECO:0000256" key="12">
    <source>
        <dbReference type="ARBA" id="ARBA00045468"/>
    </source>
</evidence>
<evidence type="ECO:0000313" key="20">
    <source>
        <dbReference type="Proteomes" id="UP001166674"/>
    </source>
</evidence>
<keyword evidence="7" id="KW-0520">NAD</keyword>
<feature type="region of interest" description="Disordered" evidence="17">
    <location>
        <begin position="439"/>
        <end position="499"/>
    </location>
</feature>
<comment type="catalytic activity">
    <reaction evidence="14">
        <text>an aldehyde + NAD(+) + H2O = a carboxylate + NADH + 2 H(+)</text>
        <dbReference type="Rhea" id="RHEA:16185"/>
        <dbReference type="ChEBI" id="CHEBI:15377"/>
        <dbReference type="ChEBI" id="CHEBI:15378"/>
        <dbReference type="ChEBI" id="CHEBI:17478"/>
        <dbReference type="ChEBI" id="CHEBI:29067"/>
        <dbReference type="ChEBI" id="CHEBI:57540"/>
        <dbReference type="ChEBI" id="CHEBI:57945"/>
        <dbReference type="EC" id="1.2.1.5"/>
    </reaction>
</comment>
<evidence type="ECO:0000256" key="13">
    <source>
        <dbReference type="ARBA" id="ARBA00048806"/>
    </source>
</evidence>
<dbReference type="GO" id="GO:0004028">
    <property type="term" value="F:3-chloroallyl aldehyde dehydrogenase activity"/>
    <property type="evidence" value="ECO:0007669"/>
    <property type="project" value="TreeGrafter"/>
</dbReference>
<evidence type="ECO:0000256" key="17">
    <source>
        <dbReference type="SAM" id="MobiDB-lite"/>
    </source>
</evidence>
<evidence type="ECO:0000256" key="8">
    <source>
        <dbReference type="ARBA" id="ARBA00023098"/>
    </source>
</evidence>
<dbReference type="EMBL" id="JAATJV010448294">
    <property type="protein sequence ID" value="MBZ3891387.1"/>
    <property type="molecule type" value="Genomic_DNA"/>
</dbReference>
<feature type="compositionally biased region" description="Polar residues" evidence="17">
    <location>
        <begin position="470"/>
        <end position="483"/>
    </location>
</feature>
<dbReference type="InterPro" id="IPR016163">
    <property type="entry name" value="Ald_DH_C"/>
</dbReference>
<evidence type="ECO:0000256" key="15">
    <source>
        <dbReference type="PROSITE-ProRule" id="PRU10007"/>
    </source>
</evidence>
<evidence type="ECO:0000256" key="5">
    <source>
        <dbReference type="ARBA" id="ARBA00022857"/>
    </source>
</evidence>
<dbReference type="GO" id="GO:0006081">
    <property type="term" value="P:aldehyde metabolic process"/>
    <property type="evidence" value="ECO:0007669"/>
    <property type="project" value="InterPro"/>
</dbReference>
<dbReference type="CDD" id="cd07132">
    <property type="entry name" value="ALDH_F3AB"/>
    <property type="match status" value="1"/>
</dbReference>
<dbReference type="Gene3D" id="3.40.309.10">
    <property type="entry name" value="Aldehyde Dehydrogenase, Chain A, domain 2"/>
    <property type="match status" value="1"/>
</dbReference>
<keyword evidence="8" id="KW-0443">Lipid metabolism</keyword>
<dbReference type="InterPro" id="IPR016161">
    <property type="entry name" value="Ald_DH/histidinol_DH"/>
</dbReference>
<evidence type="ECO:0000256" key="14">
    <source>
        <dbReference type="ARBA" id="ARBA00049219"/>
    </source>
</evidence>
<feature type="compositionally biased region" description="Acidic residues" evidence="17">
    <location>
        <begin position="669"/>
        <end position="679"/>
    </location>
</feature>
<evidence type="ECO:0000256" key="6">
    <source>
        <dbReference type="ARBA" id="ARBA00023002"/>
    </source>
</evidence>
<dbReference type="SUPFAM" id="SSF53720">
    <property type="entry name" value="ALDH-like"/>
    <property type="match status" value="1"/>
</dbReference>
<keyword evidence="6 16" id="KW-0560">Oxidoreductase</keyword>
<dbReference type="GO" id="GO:0005737">
    <property type="term" value="C:cytoplasm"/>
    <property type="evidence" value="ECO:0007669"/>
    <property type="project" value="UniProtKB-SubCell"/>
</dbReference>
<dbReference type="PROSITE" id="PS00687">
    <property type="entry name" value="ALDEHYDE_DEHYDR_GLU"/>
    <property type="match status" value="1"/>
</dbReference>
<dbReference type="AlphaFoldDB" id="A0AA41NKB5"/>
<feature type="compositionally biased region" description="Basic and acidic residues" evidence="17">
    <location>
        <begin position="450"/>
        <end position="464"/>
    </location>
</feature>
<comment type="function">
    <text evidence="12">ALDHs play a major role in the detoxification of alcohol-derived acetaldehyde. They are involved in the metabolism of corticosteroids, biogenic amines, neurotransmitters, and lipid peroxidation. Oxidizes medium and long chain aldehydes into non-toxic fatty acids. Preferentially oxidizes aromatic aldehyde substrates. Comprises about 50 percent of corneal epithelial soluble proteins. May play a role in preventing corneal damage caused by ultraviolet light.</text>
</comment>
<evidence type="ECO:0000256" key="10">
    <source>
        <dbReference type="ARBA" id="ARBA00040587"/>
    </source>
</evidence>
<dbReference type="InterPro" id="IPR016162">
    <property type="entry name" value="Ald_DH_N"/>
</dbReference>
<dbReference type="Pfam" id="PF00171">
    <property type="entry name" value="Aldedh"/>
    <property type="match status" value="1"/>
</dbReference>
<feature type="region of interest" description="Disordered" evidence="17">
    <location>
        <begin position="645"/>
        <end position="679"/>
    </location>
</feature>
<evidence type="ECO:0000259" key="18">
    <source>
        <dbReference type="Pfam" id="PF00171"/>
    </source>
</evidence>
<evidence type="ECO:0000256" key="1">
    <source>
        <dbReference type="ARBA" id="ARBA00004496"/>
    </source>
</evidence>
<feature type="compositionally biased region" description="Basic and acidic residues" evidence="17">
    <location>
        <begin position="484"/>
        <end position="499"/>
    </location>
</feature>
<comment type="subunit">
    <text evidence="3">Homodimer.</text>
</comment>
<evidence type="ECO:0000256" key="9">
    <source>
        <dbReference type="ARBA" id="ARBA00038982"/>
    </source>
</evidence>
<evidence type="ECO:0000256" key="2">
    <source>
        <dbReference type="ARBA" id="ARBA00009986"/>
    </source>
</evidence>
<dbReference type="Gene3D" id="3.40.605.10">
    <property type="entry name" value="Aldehyde Dehydrogenase, Chain A, domain 1"/>
    <property type="match status" value="1"/>
</dbReference>
<evidence type="ECO:0000256" key="11">
    <source>
        <dbReference type="ARBA" id="ARBA00041267"/>
    </source>
</evidence>